<dbReference type="GeneID" id="59314361"/>
<gene>
    <name evidence="2" type="ORF">FSUBG_1925</name>
</gene>
<dbReference type="EMBL" id="JAAOAV010000016">
    <property type="protein sequence ID" value="KAF5611898.1"/>
    <property type="molecule type" value="Genomic_DNA"/>
</dbReference>
<evidence type="ECO:0000313" key="3">
    <source>
        <dbReference type="Proteomes" id="UP000547976"/>
    </source>
</evidence>
<sequence>MLPRFSRSIFTILSRRSPAPKAPKQLAAPSSPKPQTQEPSDREMQRYLYQRAKAEDDAIAKSWLRRMFRRPT</sequence>
<feature type="region of interest" description="Disordered" evidence="1">
    <location>
        <begin position="13"/>
        <end position="43"/>
    </location>
</feature>
<keyword evidence="3" id="KW-1185">Reference proteome</keyword>
<dbReference type="RefSeq" id="XP_036542568.1">
    <property type="nucleotide sequence ID" value="XM_036679643.1"/>
</dbReference>
<proteinExistence type="predicted"/>
<dbReference type="Proteomes" id="UP000547976">
    <property type="component" value="Unassembled WGS sequence"/>
</dbReference>
<evidence type="ECO:0000256" key="1">
    <source>
        <dbReference type="SAM" id="MobiDB-lite"/>
    </source>
</evidence>
<accession>A0A8H5V7D7</accession>
<protein>
    <submittedName>
        <fullName evidence="2">Uncharacterized protein</fullName>
    </submittedName>
</protein>
<reference evidence="2 3" key="1">
    <citation type="submission" date="2020-05" db="EMBL/GenBank/DDBJ databases">
        <title>Identification and distribution of gene clusters putatively required for synthesis of sphingolipid metabolism inhibitors in phylogenetically diverse species of the filamentous fungus Fusarium.</title>
        <authorList>
            <person name="Kim H.-S."/>
            <person name="Busman M."/>
            <person name="Brown D.W."/>
            <person name="Divon H."/>
            <person name="Uhlig S."/>
            <person name="Proctor R.H."/>
        </authorList>
    </citation>
    <scope>NUCLEOTIDE SEQUENCE [LARGE SCALE GENOMIC DNA]</scope>
    <source>
        <strain evidence="2 3">NRRL 66333</strain>
    </source>
</reference>
<feature type="compositionally biased region" description="Low complexity" evidence="1">
    <location>
        <begin position="17"/>
        <end position="34"/>
    </location>
</feature>
<comment type="caution">
    <text evidence="2">The sequence shown here is derived from an EMBL/GenBank/DDBJ whole genome shotgun (WGS) entry which is preliminary data.</text>
</comment>
<evidence type="ECO:0000313" key="2">
    <source>
        <dbReference type="EMBL" id="KAF5611898.1"/>
    </source>
</evidence>
<organism evidence="2 3">
    <name type="scientific">Gibberella subglutinans</name>
    <name type="common">Fusarium subglutinans</name>
    <dbReference type="NCBI Taxonomy" id="42677"/>
    <lineage>
        <taxon>Eukaryota</taxon>
        <taxon>Fungi</taxon>
        <taxon>Dikarya</taxon>
        <taxon>Ascomycota</taxon>
        <taxon>Pezizomycotina</taxon>
        <taxon>Sordariomycetes</taxon>
        <taxon>Hypocreomycetidae</taxon>
        <taxon>Hypocreales</taxon>
        <taxon>Nectriaceae</taxon>
        <taxon>Fusarium</taxon>
        <taxon>Fusarium fujikuroi species complex</taxon>
    </lineage>
</organism>
<name>A0A8H5V7D7_GIBSU</name>
<dbReference type="AlphaFoldDB" id="A0A8H5V7D7"/>